<protein>
    <recommendedName>
        <fullName evidence="4">Sugar phosphate isomerase</fullName>
    </recommendedName>
</protein>
<evidence type="ECO:0000313" key="3">
    <source>
        <dbReference type="Proteomes" id="UP000070188"/>
    </source>
</evidence>
<feature type="region of interest" description="Disordered" evidence="1">
    <location>
        <begin position="213"/>
        <end position="240"/>
    </location>
</feature>
<evidence type="ECO:0008006" key="4">
    <source>
        <dbReference type="Google" id="ProtNLM"/>
    </source>
</evidence>
<name>A0A132MVR4_9ACTN</name>
<dbReference type="EMBL" id="LAXD01000001">
    <property type="protein sequence ID" value="KWX01904.1"/>
    <property type="molecule type" value="Genomic_DNA"/>
</dbReference>
<evidence type="ECO:0000256" key="1">
    <source>
        <dbReference type="SAM" id="MobiDB-lite"/>
    </source>
</evidence>
<gene>
    <name evidence="2" type="ORF">LI90_2939</name>
</gene>
<dbReference type="STRING" id="1469144.LI90_2939"/>
<proteinExistence type="predicted"/>
<dbReference type="Proteomes" id="UP000070188">
    <property type="component" value="Unassembled WGS sequence"/>
</dbReference>
<dbReference type="PATRIC" id="fig|1469144.10.peg.3170"/>
<sequence length="240" mass="25488">MTPQQLLAALDGRLGPDAARWLAGALARIARDPVAIRVLFPAAGRRCGRDPLETSDPGLHGWTVDDAVRGLMLAALPLRGDELAEETAALYRYGDTAERRGVLRALALLDARAGLGDRGLPIVRDALRTDDPRLVAVALGPYAAQRLDPPSYRQGVLKCLLLGIPLAEVHGLRERADPPLARMLADFVHERLLAGQEVPPEVWSLLTAHPGVPGASDAPDPGAAAQRPLVAPAEDHGTRG</sequence>
<organism evidence="2 3">
    <name type="scientific">Carbonactinospora thermoautotrophica</name>
    <dbReference type="NCBI Taxonomy" id="1469144"/>
    <lineage>
        <taxon>Bacteria</taxon>
        <taxon>Bacillati</taxon>
        <taxon>Actinomycetota</taxon>
        <taxon>Actinomycetes</taxon>
        <taxon>Kitasatosporales</taxon>
        <taxon>Carbonactinosporaceae</taxon>
        <taxon>Carbonactinospora</taxon>
    </lineage>
</organism>
<accession>A0A132MVR4</accession>
<dbReference type="AlphaFoldDB" id="A0A132MVR4"/>
<dbReference type="InterPro" id="IPR047715">
    <property type="entry name" value="EboA_dom"/>
</dbReference>
<reference evidence="3" key="1">
    <citation type="submission" date="2015-04" db="EMBL/GenBank/DDBJ databases">
        <title>Physiological reanalysis, assessment of diazotrophy, and genome sequences of multiple isolates of Streptomyces thermoautotrophicus.</title>
        <authorList>
            <person name="MacKellar D.C."/>
            <person name="Lieber L."/>
            <person name="Norman J."/>
            <person name="Bolger A."/>
            <person name="Tobin C."/>
            <person name="Murray J.W."/>
            <person name="Chang R."/>
            <person name="Ford T."/>
            <person name="Nguyen P.Q."/>
            <person name="Woodward J."/>
            <person name="Permingeat H."/>
            <person name="Joshi N.S."/>
            <person name="Silver P.A."/>
            <person name="Usadel B."/>
            <person name="Rutherford A.W."/>
            <person name="Friesen M."/>
            <person name="Prell J."/>
        </authorList>
    </citation>
    <scope>NUCLEOTIDE SEQUENCE [LARGE SCALE GENOMIC DNA]</scope>
    <source>
        <strain evidence="3">H1</strain>
    </source>
</reference>
<dbReference type="NCBIfam" id="NF035938">
    <property type="entry name" value="EboA_domain"/>
    <property type="match status" value="1"/>
</dbReference>
<dbReference type="OrthoDB" id="4328496at2"/>
<comment type="caution">
    <text evidence="2">The sequence shown here is derived from an EMBL/GenBank/DDBJ whole genome shotgun (WGS) entry which is preliminary data.</text>
</comment>
<dbReference type="RefSeq" id="WP_066888660.1">
    <property type="nucleotide sequence ID" value="NZ_CP171739.1"/>
</dbReference>
<keyword evidence="3" id="KW-1185">Reference proteome</keyword>
<evidence type="ECO:0000313" key="2">
    <source>
        <dbReference type="EMBL" id="KWX01904.1"/>
    </source>
</evidence>
<feature type="compositionally biased region" description="Low complexity" evidence="1">
    <location>
        <begin position="213"/>
        <end position="225"/>
    </location>
</feature>